<dbReference type="Pfam" id="PF10277">
    <property type="entry name" value="Frag1"/>
    <property type="match status" value="1"/>
</dbReference>
<evidence type="ECO:0000313" key="7">
    <source>
        <dbReference type="Proteomes" id="UP001214603"/>
    </source>
</evidence>
<feature type="transmembrane region" description="Helical" evidence="1">
    <location>
        <begin position="139"/>
        <end position="158"/>
    </location>
</feature>
<evidence type="ECO:0000256" key="1">
    <source>
        <dbReference type="SAM" id="Phobius"/>
    </source>
</evidence>
<feature type="transmembrane region" description="Helical" evidence="1">
    <location>
        <begin position="20"/>
        <end position="43"/>
    </location>
</feature>
<dbReference type="GO" id="GO:0016020">
    <property type="term" value="C:membrane"/>
    <property type="evidence" value="ECO:0007669"/>
    <property type="project" value="GOC"/>
</dbReference>
<protein>
    <submittedName>
        <fullName evidence="6">Protein cwh43</fullName>
    </submittedName>
</protein>
<name>A0AAF0ITM3_9BASI</name>
<feature type="transmembrane region" description="Helical" evidence="1">
    <location>
        <begin position="595"/>
        <end position="618"/>
    </location>
</feature>
<dbReference type="InterPro" id="IPR019402">
    <property type="entry name" value="CWH43_N"/>
</dbReference>
<feature type="transmembrane region" description="Helical" evidence="1">
    <location>
        <begin position="437"/>
        <end position="455"/>
    </location>
</feature>
<feature type="transmembrane region" description="Helical" evidence="1">
    <location>
        <begin position="565"/>
        <end position="583"/>
    </location>
</feature>
<feature type="transmembrane region" description="Helical" evidence="1">
    <location>
        <begin position="109"/>
        <end position="127"/>
    </location>
</feature>
<dbReference type="AlphaFoldDB" id="A0AAF0ITM3"/>
<dbReference type="SUPFAM" id="SSF56219">
    <property type="entry name" value="DNase I-like"/>
    <property type="match status" value="1"/>
</dbReference>
<feature type="transmembrane region" description="Helical" evidence="1">
    <location>
        <begin position="476"/>
        <end position="495"/>
    </location>
</feature>
<keyword evidence="1" id="KW-0472">Membrane</keyword>
<feature type="transmembrane region" description="Helical" evidence="1">
    <location>
        <begin position="369"/>
        <end position="388"/>
    </location>
</feature>
<feature type="domain" description="PGAP2IP second transmembrane" evidence="3">
    <location>
        <begin position="475"/>
        <end position="648"/>
    </location>
</feature>
<dbReference type="InterPro" id="IPR036691">
    <property type="entry name" value="Endo/exonu/phosph_ase_sf"/>
</dbReference>
<dbReference type="Proteomes" id="UP001214603">
    <property type="component" value="Chromosome 4"/>
</dbReference>
<dbReference type="GO" id="GO:0031505">
    <property type="term" value="P:fungal-type cell wall organization"/>
    <property type="evidence" value="ECO:0007669"/>
    <property type="project" value="TreeGrafter"/>
</dbReference>
<reference evidence="6" key="1">
    <citation type="submission" date="2023-03" db="EMBL/GenBank/DDBJ databases">
        <title>Mating type loci evolution in Malassezia.</title>
        <authorList>
            <person name="Coelho M.A."/>
        </authorList>
    </citation>
    <scope>NUCLEOTIDE SEQUENCE</scope>
    <source>
        <strain evidence="6">CBS 7876</strain>
    </source>
</reference>
<keyword evidence="1" id="KW-0812">Transmembrane</keyword>
<feature type="domain" description="PGAP2IP C-terminal nuclease-like" evidence="5">
    <location>
        <begin position="703"/>
        <end position="929"/>
    </location>
</feature>
<keyword evidence="1" id="KW-1133">Transmembrane helix</keyword>
<dbReference type="InterPro" id="IPR053911">
    <property type="entry name" value="PGAP2IP_TM_2nd"/>
</dbReference>
<dbReference type="InterPro" id="IPR053912">
    <property type="entry name" value="PGAP2IP_TM_1nd"/>
</dbReference>
<evidence type="ECO:0000259" key="5">
    <source>
        <dbReference type="Pfam" id="PF23226"/>
    </source>
</evidence>
<dbReference type="PANTHER" id="PTHR14859:SF1">
    <property type="entry name" value="PGAP2-INTERACTING PROTEIN"/>
    <property type="match status" value="1"/>
</dbReference>
<dbReference type="InterPro" id="IPR057315">
    <property type="entry name" value="Exo_endo_phos_PGAP2IP_C"/>
</dbReference>
<dbReference type="Pfam" id="PF23226">
    <property type="entry name" value="Exo_endo_phos_PGAP2IP"/>
    <property type="match status" value="1"/>
</dbReference>
<dbReference type="Pfam" id="PF23022">
    <property type="entry name" value="6TM_1st_PGAP2IP"/>
    <property type="match status" value="1"/>
</dbReference>
<feature type="transmembrane region" description="Helical" evidence="1">
    <location>
        <begin position="541"/>
        <end position="559"/>
    </location>
</feature>
<feature type="transmembrane region" description="Helical" evidence="1">
    <location>
        <begin position="630"/>
        <end position="648"/>
    </location>
</feature>
<evidence type="ECO:0000259" key="2">
    <source>
        <dbReference type="Pfam" id="PF10277"/>
    </source>
</evidence>
<feature type="transmembrane region" description="Helical" evidence="1">
    <location>
        <begin position="208"/>
        <end position="227"/>
    </location>
</feature>
<dbReference type="InterPro" id="IPR051916">
    <property type="entry name" value="GPI-anchor_lipid_remodeler"/>
</dbReference>
<evidence type="ECO:0000259" key="4">
    <source>
        <dbReference type="Pfam" id="PF23022"/>
    </source>
</evidence>
<dbReference type="Gene3D" id="3.60.10.10">
    <property type="entry name" value="Endonuclease/exonuclease/phosphatase"/>
    <property type="match status" value="1"/>
</dbReference>
<feature type="domain" description="CWH43-like N-terminal" evidence="2">
    <location>
        <begin position="19"/>
        <end position="234"/>
    </location>
</feature>
<dbReference type="PANTHER" id="PTHR14859">
    <property type="entry name" value="CALCOFLUOR WHITE HYPERSENSITIVE PROTEIN PRECURSOR"/>
    <property type="match status" value="1"/>
</dbReference>
<feature type="transmembrane region" description="Helical" evidence="1">
    <location>
        <begin position="179"/>
        <end position="196"/>
    </location>
</feature>
<feature type="transmembrane region" description="Helical" evidence="1">
    <location>
        <begin position="276"/>
        <end position="295"/>
    </location>
</feature>
<feature type="transmembrane region" description="Helical" evidence="1">
    <location>
        <begin position="75"/>
        <end position="97"/>
    </location>
</feature>
<feature type="transmembrane region" description="Helical" evidence="1">
    <location>
        <begin position="669"/>
        <end position="687"/>
    </location>
</feature>
<proteinExistence type="predicted"/>
<dbReference type="EMBL" id="CP119937">
    <property type="protein sequence ID" value="WFD03528.1"/>
    <property type="molecule type" value="Genomic_DNA"/>
</dbReference>
<organism evidence="6 7">
    <name type="scientific">Malassezia obtusa</name>
    <dbReference type="NCBI Taxonomy" id="76774"/>
    <lineage>
        <taxon>Eukaryota</taxon>
        <taxon>Fungi</taxon>
        <taxon>Dikarya</taxon>
        <taxon>Basidiomycota</taxon>
        <taxon>Ustilaginomycotina</taxon>
        <taxon>Malasseziomycetes</taxon>
        <taxon>Malasseziales</taxon>
        <taxon>Malasseziaceae</taxon>
        <taxon>Malassezia</taxon>
    </lineage>
</organism>
<keyword evidence="7" id="KW-1185">Reference proteome</keyword>
<sequence>MESVGGATRASWAVGGHGVAVAHTVLGYAAFLAALGGCLALHYRRVVKNHVAAWPDEFWPSVSATIGDWFPERNVFQIVIAITSGPRFLLVGLCALLAALQHRPLHARVLLLVGILRTFACGGWVYITSTDHALTHDVAMGAYIALTPLWMGACFVSLAPGPNSPHAAAHRTAQRVRTAAALAFYACTPFMVHLYLRHRRDRVPGAYSYYAMFEWGLIVFDVLFDLASAWDLRRFAIHITYEDTAPAPAPAPAARPATAAPARSLPMLAWVVSQTYLASTAWSCVTCLVSLIFYFSVSNMAAKGHELLVLAQTLGLLAAWAPPLRNALATRRHGEVTVGARTPRTMGVLWLATLATVASFVVPDALVRLVINAVCTALVAVLAALDWAAAWEAGRLDETYTLWMLGFVLLLVARSWNYANSPLWPHLDATNGGRHRAALVLGAVCVAPLLLGAGVRRAGPAVRRAPRAIPQRRARFAVATLALGAWLCTLQTLLSDAGTLIAWGWTGFPVTGPTAVQHGALVIAAVAAGVGAALHAPRLGTHPAVLAAYAGGAALLFYADDWLGFAGGLAVAFAVPVLGLPLLQAALSHDPIAALLAAWTASTLFLFLNVLTVAYAFLPGAWIMREHTGAMLLVQSALLAAGVVNARAPHVAERLAVAAATQRRSFRRAAYVVLGALLVAAGIVPAVRTVPPSAIAPYHPAERVFTAGIWTVHFGFDQHMRDNTRRMARLFRLLELDVVGLLETDLHRPAFGNRDLTQYLAEELGMYADLGPSPKKHTWGAVLLSKFPILNSTHHLLPSPHGELAPAIHAVLDVFGVPTHVVVSHNGQEEDALDRELQSTALAQILAASYPAPALFLGYLVTHPHAPRPAPYGILFGEGRMLDVDPSDHDRWCQYLGFRALERVAYARVSRYTVTDTELQTFKLHVPHTPVPADRDVRPRAVMYQGTPAVPWAYPEALVLPWSRLHETHRYGPDPFPQYFEHDE</sequence>
<gene>
    <name evidence="6" type="primary">CWH43</name>
    <name evidence="6" type="ORF">MOBT1_002219</name>
</gene>
<feature type="domain" description="PGAP2IP first transmembrane" evidence="4">
    <location>
        <begin position="281"/>
        <end position="446"/>
    </location>
</feature>
<dbReference type="GO" id="GO:0005783">
    <property type="term" value="C:endoplasmic reticulum"/>
    <property type="evidence" value="ECO:0007669"/>
    <property type="project" value="TreeGrafter"/>
</dbReference>
<evidence type="ECO:0000259" key="3">
    <source>
        <dbReference type="Pfam" id="PF23021"/>
    </source>
</evidence>
<dbReference type="Pfam" id="PF23021">
    <property type="entry name" value="6TM_2nd_PGAP2IP"/>
    <property type="match status" value="1"/>
</dbReference>
<feature type="transmembrane region" description="Helical" evidence="1">
    <location>
        <begin position="400"/>
        <end position="417"/>
    </location>
</feature>
<evidence type="ECO:0000313" key="6">
    <source>
        <dbReference type="EMBL" id="WFD03528.1"/>
    </source>
</evidence>
<feature type="transmembrane region" description="Helical" evidence="1">
    <location>
        <begin position="345"/>
        <end position="363"/>
    </location>
</feature>
<accession>A0AAF0ITM3</accession>
<feature type="transmembrane region" description="Helical" evidence="1">
    <location>
        <begin position="515"/>
        <end position="534"/>
    </location>
</feature>
<dbReference type="GO" id="GO:0006506">
    <property type="term" value="P:GPI anchor biosynthetic process"/>
    <property type="evidence" value="ECO:0007669"/>
    <property type="project" value="TreeGrafter"/>
</dbReference>